<feature type="compositionally biased region" description="Acidic residues" evidence="9">
    <location>
        <begin position="1237"/>
        <end position="1251"/>
    </location>
</feature>
<keyword evidence="3 7" id="KW-0067">ATP-binding</keyword>
<dbReference type="Proteomes" id="UP000694388">
    <property type="component" value="Unplaced"/>
</dbReference>
<dbReference type="Gene3D" id="1.25.40.530">
    <property type="entry name" value="MyTH4 domain"/>
    <property type="match status" value="1"/>
</dbReference>
<evidence type="ECO:0000259" key="11">
    <source>
        <dbReference type="PROSITE" id="PS50057"/>
    </source>
</evidence>
<feature type="region of interest" description="Disordered" evidence="9">
    <location>
        <begin position="1170"/>
        <end position="1209"/>
    </location>
</feature>
<dbReference type="Ensembl" id="ENSEBUT00000011117.1">
    <property type="protein sequence ID" value="ENSEBUP00000010568.1"/>
    <property type="gene ID" value="ENSEBUG00000006795.1"/>
</dbReference>
<dbReference type="InterPro" id="IPR000857">
    <property type="entry name" value="MyTH4_dom"/>
</dbReference>
<evidence type="ECO:0000313" key="14">
    <source>
        <dbReference type="Ensembl" id="ENSEBUP00000010568.1"/>
    </source>
</evidence>
<dbReference type="Pfam" id="PF00784">
    <property type="entry name" value="MyTH4"/>
    <property type="match status" value="1"/>
</dbReference>
<feature type="compositionally biased region" description="Low complexity" evidence="9">
    <location>
        <begin position="1224"/>
        <end position="1236"/>
    </location>
</feature>
<keyword evidence="5 7" id="KW-0505">Motor protein</keyword>
<dbReference type="Pfam" id="PF18597">
    <property type="entry name" value="SH3_19"/>
    <property type="match status" value="1"/>
</dbReference>
<evidence type="ECO:0000259" key="12">
    <source>
        <dbReference type="PROSITE" id="PS51016"/>
    </source>
</evidence>
<dbReference type="Gene3D" id="3.10.20.90">
    <property type="entry name" value="Phosphatidylinositol 3-kinase Catalytic Subunit, Chain A, domain 1"/>
    <property type="match status" value="1"/>
</dbReference>
<dbReference type="InterPro" id="IPR014352">
    <property type="entry name" value="FERM/acyl-CoA-bd_prot_sf"/>
</dbReference>
<feature type="region of interest" description="Actin-binding" evidence="7">
    <location>
        <begin position="655"/>
        <end position="677"/>
    </location>
</feature>
<dbReference type="Pfam" id="PF00373">
    <property type="entry name" value="FERM_M"/>
    <property type="match status" value="1"/>
</dbReference>
<dbReference type="Pfam" id="PF00612">
    <property type="entry name" value="IQ"/>
    <property type="match status" value="1"/>
</dbReference>
<dbReference type="PROSITE" id="PS50003">
    <property type="entry name" value="PH_DOMAIN"/>
    <property type="match status" value="2"/>
</dbReference>
<feature type="domain" description="PH" evidence="10">
    <location>
        <begin position="1305"/>
        <end position="1476"/>
    </location>
</feature>
<dbReference type="GeneTree" id="ENSGT00940000155469"/>
<keyword evidence="8" id="KW-0175">Coiled coil</keyword>
<feature type="compositionally biased region" description="Polar residues" evidence="9">
    <location>
        <begin position="1136"/>
        <end position="1153"/>
    </location>
</feature>
<evidence type="ECO:0000256" key="6">
    <source>
        <dbReference type="ARBA" id="ARBA00023203"/>
    </source>
</evidence>
<dbReference type="SMART" id="SM00139">
    <property type="entry name" value="MyTH4"/>
    <property type="match status" value="1"/>
</dbReference>
<dbReference type="SMART" id="SM00242">
    <property type="entry name" value="MYSc"/>
    <property type="match status" value="1"/>
</dbReference>
<dbReference type="GO" id="GO:0003774">
    <property type="term" value="F:cytoskeletal motor activity"/>
    <property type="evidence" value="ECO:0007669"/>
    <property type="project" value="UniProtKB-UniRule"/>
</dbReference>
<feature type="region of interest" description="Disordered" evidence="9">
    <location>
        <begin position="1083"/>
        <end position="1158"/>
    </location>
</feature>
<reference evidence="14" key="2">
    <citation type="submission" date="2025-09" db="UniProtKB">
        <authorList>
            <consortium name="Ensembl"/>
        </authorList>
    </citation>
    <scope>IDENTIFICATION</scope>
</reference>
<evidence type="ECO:0000256" key="1">
    <source>
        <dbReference type="ARBA" id="ARBA00008314"/>
    </source>
</evidence>
<dbReference type="PANTHER" id="PTHR46049">
    <property type="entry name" value="AGAP003327-PA"/>
    <property type="match status" value="1"/>
</dbReference>
<dbReference type="InterPro" id="IPR038185">
    <property type="entry name" value="MyTH4_dom_sf"/>
</dbReference>
<accession>A0A8C4Q6P5</accession>
<dbReference type="Gene3D" id="1.10.10.820">
    <property type="match status" value="2"/>
</dbReference>
<dbReference type="Gene3D" id="1.20.5.190">
    <property type="match status" value="1"/>
</dbReference>
<dbReference type="InterPro" id="IPR019749">
    <property type="entry name" value="Band_41_domain"/>
</dbReference>
<dbReference type="GO" id="GO:0016459">
    <property type="term" value="C:myosin complex"/>
    <property type="evidence" value="ECO:0007669"/>
    <property type="project" value="UniProtKB-KW"/>
</dbReference>
<dbReference type="Gene3D" id="1.20.120.720">
    <property type="entry name" value="Myosin VI head, motor domain, U50 subdomain"/>
    <property type="match status" value="1"/>
</dbReference>
<dbReference type="Pfam" id="PF00063">
    <property type="entry name" value="Myosin_head"/>
    <property type="match status" value="1"/>
</dbReference>
<dbReference type="Gene3D" id="2.30.29.30">
    <property type="entry name" value="Pleckstrin-homology domain (PH domain)/Phosphotyrosine-binding domain (PTB)"/>
    <property type="match status" value="3"/>
</dbReference>
<dbReference type="SUPFAM" id="SSF52540">
    <property type="entry name" value="P-loop containing nucleoside triphosphate hydrolases"/>
    <property type="match status" value="1"/>
</dbReference>
<evidence type="ECO:0000256" key="5">
    <source>
        <dbReference type="ARBA" id="ARBA00023175"/>
    </source>
</evidence>
<dbReference type="PROSITE" id="PS51456">
    <property type="entry name" value="MYOSIN_MOTOR"/>
    <property type="match status" value="1"/>
</dbReference>
<dbReference type="PROSITE" id="PS50096">
    <property type="entry name" value="IQ"/>
    <property type="match status" value="3"/>
</dbReference>
<dbReference type="FunFam" id="1.10.10.820:FF:000001">
    <property type="entry name" value="Myosin heavy chain"/>
    <property type="match status" value="1"/>
</dbReference>
<evidence type="ECO:0000256" key="8">
    <source>
        <dbReference type="SAM" id="Coils"/>
    </source>
</evidence>
<evidence type="ECO:0000256" key="4">
    <source>
        <dbReference type="ARBA" id="ARBA00023123"/>
    </source>
</evidence>
<dbReference type="InterPro" id="IPR019748">
    <property type="entry name" value="FERM_central"/>
</dbReference>
<keyword evidence="15" id="KW-1185">Reference proteome</keyword>
<name>A0A8C4Q6P5_EPTBU</name>
<sequence length="2005" mass="227208">METYYSEGDRVWLKDNTGLLLPCTVTLGEGSALVLTSDYGQVFTLPRGSSGRARVSEMHPASIKGVEDMSCLVELHEGAILHNLHLRYQHDLIYTFVGSILAAVNPYKVLDGLYKANVIQQYEQKQLGELPPHIFALASESYRGLWRHRENQCVLISGESGAGKTESTKLILKFLSARSHRAAMHCHQGENMHVETAILESSPIMEAFGNARTVHNHNSSRFGKFIQLNMSEQGTIQGGRIVDYLLEKNRVVRHNPGERNFHIFYALTAGADSTMKESFGLSGSESFHYLNQSGLGQSEMIDDKAIFHTVMVGDYVSNDLKYYLCSRFHDPNSGVASLRLTCVVQHAMQAVGLSHTECHQALRLLSGVLHLGNVTFATAGGAQVSCKAAASLAANLLGMDVVALVEVLTQRSMILRGEEISTPLTVEQAVDSRDSMAMALYAKCFSWFIRKMNNRIRGPTDFNSISILDIFGFENFEANRFEQFNINYANEKLQEYFNKHIFSLEQLEYNREGIHWENIDWLDNAECLDLIEKKLGILALINEESRFPQGTDSTLLSKLHIEHAGNHLYVKPKVADQHFGIRHYAGKVLYTIEGFLEKNRDTFREDILNLLLQSRDDFIYDLFEHVSRQTAGEDSSRLGSKHRKLTVCSQFKDSLHALMTTLSTANPFFVRCIKPNMTKAPESFEPAVVLNQLKYSGMLETVRIRRAGFPVRRPFSEFCCRYKSLLRNLPISMDNQIQSASLLRLYDPSACQWRLGKTKVFLREPLERQLEQARHLVLEKAATVIQAHVLGYLARMRFRRMKRIAVTLQKNYRVHMWRRRFVRVKLAALTVQRLHRGRAARREFQVLLEKRKVEREDMARKEEERLLEIEKHRQRKEEEERESWEQQEKERLLWQEIQSFREFDRAWDTKEMTFEPASVSAMGGGHLTEILHLEWCIAELQREKQEREAGLTTVGRHQLGLMRHSGLTEEDDCEQEQHGISSQPTFLTADAAQSWPDSKAEENAQRVRVDAEREQQEEWEMQRIENEALDAARAFAETFDFGTLDGPVRSLADEIFGFSDTILDSSCSGVKQGEQKLEFDFGQPYPEEEDEGFVGGDDGLKESPNPSEGGGTLDQRTSGIRSLEGSEEDETLYPLASSSNPCAGGIPSSQKGQGTARRLSKPLRPLAGVWSDPSFTLPPPPPTHLGSDGEESGELSMVPSSPLGASNSSRELRLSFGTYRSTTTYRSTSTGHTSSYEESDEDYDSQCDGEDDHSSRRGSSVYSTVGMPYFHSFLNIKAGGMINSWKRRWCVLKDETFMWFRAKQEALRSGWLHKKGGSATLQRRGWRRRWFVLHGTKLLYYDGDSEEKQRGTVDIRAAKDIIDNTGKENGIDVITEEKKLHLMAECPEDASDWFSMLCRVRVASDEELAAMHSQKANPKNAVGTIDVGLIDSVCASDNPDRSYSFAIIAAERVLQCEAESAEEMHRWIALLQRSKGDVRVDGQEFIIRGWLHKEAGGSSARGSGVPRLKRRWFVLTHTALECYRSSERRAARLWTLLLDSLCTVTLVSDRAHRHSGYCCIVMHGKRHVYQMYTRMHTEASRWSSAVQNVIDSRPLIETPTQQLMQEIRENAANPDVLEQIVRQNPILRHSQHPLHSPLLPLPYGDAESCGYESLQSTHVRPASNIPQWPMTPGRQSRGGVRWEKNCYRSLQDEAVWMFSLLRELEEVSDALPGIRAILQACHDLRPLRNEAYCQLIKQTTRPVQPGSLGALHLWQALTCLACIFPPSRPVLRYLKTHLRRAREWQSCPELRPFIAQTQEVLRQGRAREYMPCRPELVALMALSELEATVFCHGGGSCRISVGPHTTAGEVVEKLMRGLAMEDSRNSFALFEQCGANGRAIEPRTILADVLAKFEILAESDSADEQESQWQLYFKLYCFLDMSSICSDSVEFAFMFEQAHESVVRGHFPAPADTLQLLAALRLQYSLGDFTRGWTTDPSLEQIYPISRIKARLASGHSLPSTQSLE</sequence>
<dbReference type="GO" id="GO:0003779">
    <property type="term" value="F:actin binding"/>
    <property type="evidence" value="ECO:0007669"/>
    <property type="project" value="UniProtKB-KW"/>
</dbReference>
<dbReference type="Gene3D" id="6.20.240.20">
    <property type="match status" value="1"/>
</dbReference>
<dbReference type="CDD" id="cd13296">
    <property type="entry name" value="PH2_MyoX"/>
    <property type="match status" value="1"/>
</dbReference>
<dbReference type="InterPro" id="IPR001609">
    <property type="entry name" value="Myosin_head_motor_dom-like"/>
</dbReference>
<dbReference type="InterPro" id="IPR036961">
    <property type="entry name" value="Kinesin_motor_dom_sf"/>
</dbReference>
<evidence type="ECO:0000256" key="7">
    <source>
        <dbReference type="PROSITE-ProRule" id="PRU00782"/>
    </source>
</evidence>
<dbReference type="PRINTS" id="PR00193">
    <property type="entry name" value="MYOSINHEAVY"/>
</dbReference>
<feature type="domain" description="MyTH4" evidence="12">
    <location>
        <begin position="1629"/>
        <end position="1820"/>
    </location>
</feature>
<feature type="coiled-coil region" evidence="8">
    <location>
        <begin position="859"/>
        <end position="889"/>
    </location>
</feature>
<feature type="domain" description="Myosin motor" evidence="13">
    <location>
        <begin position="64"/>
        <end position="775"/>
    </location>
</feature>
<evidence type="ECO:0000256" key="2">
    <source>
        <dbReference type="ARBA" id="ARBA00022741"/>
    </source>
</evidence>
<reference evidence="14" key="1">
    <citation type="submission" date="2025-08" db="UniProtKB">
        <authorList>
            <consortium name="Ensembl"/>
        </authorList>
    </citation>
    <scope>IDENTIFICATION</scope>
</reference>
<dbReference type="Gene3D" id="1.20.80.10">
    <property type="match status" value="1"/>
</dbReference>
<dbReference type="Gene3D" id="3.40.850.10">
    <property type="entry name" value="Kinesin motor domain"/>
    <property type="match status" value="2"/>
</dbReference>
<dbReference type="CDD" id="cd17206">
    <property type="entry name" value="FERM_F1_Myosin-X"/>
    <property type="match status" value="1"/>
</dbReference>
<evidence type="ECO:0000256" key="3">
    <source>
        <dbReference type="ARBA" id="ARBA00022840"/>
    </source>
</evidence>
<dbReference type="InterPro" id="IPR051724">
    <property type="entry name" value="Actin_motor_Myosin"/>
</dbReference>
<evidence type="ECO:0000259" key="10">
    <source>
        <dbReference type="PROSITE" id="PS50003"/>
    </source>
</evidence>
<keyword evidence="2 7" id="KW-0547">Nucleotide-binding</keyword>
<dbReference type="PROSITE" id="PS51016">
    <property type="entry name" value="MYTH4"/>
    <property type="match status" value="1"/>
</dbReference>
<dbReference type="InterPro" id="IPR000299">
    <property type="entry name" value="FERM_domain"/>
</dbReference>
<dbReference type="InterPro" id="IPR035963">
    <property type="entry name" value="FERM_2"/>
</dbReference>
<evidence type="ECO:0000259" key="13">
    <source>
        <dbReference type="PROSITE" id="PS51456"/>
    </source>
</evidence>
<dbReference type="InterPro" id="IPR040640">
    <property type="entry name" value="MyoX_N_SH3"/>
</dbReference>
<feature type="region of interest" description="Disordered" evidence="9">
    <location>
        <begin position="1224"/>
        <end position="1259"/>
    </location>
</feature>
<dbReference type="SMART" id="SM00233">
    <property type="entry name" value="PH"/>
    <property type="match status" value="2"/>
</dbReference>
<dbReference type="SUPFAM" id="SSF47031">
    <property type="entry name" value="Second domain of FERM"/>
    <property type="match status" value="1"/>
</dbReference>
<dbReference type="GO" id="GO:0005524">
    <property type="term" value="F:ATP binding"/>
    <property type="evidence" value="ECO:0007669"/>
    <property type="project" value="UniProtKB-UniRule"/>
</dbReference>
<feature type="domain" description="PH" evidence="10">
    <location>
        <begin position="1484"/>
        <end position="1591"/>
    </location>
</feature>
<organism evidence="14 15">
    <name type="scientific">Eptatretus burgeri</name>
    <name type="common">Inshore hagfish</name>
    <dbReference type="NCBI Taxonomy" id="7764"/>
    <lineage>
        <taxon>Eukaryota</taxon>
        <taxon>Metazoa</taxon>
        <taxon>Chordata</taxon>
        <taxon>Craniata</taxon>
        <taxon>Vertebrata</taxon>
        <taxon>Cyclostomata</taxon>
        <taxon>Myxini</taxon>
        <taxon>Myxiniformes</taxon>
        <taxon>Myxinidae</taxon>
        <taxon>Eptatretinae</taxon>
        <taxon>Eptatretus</taxon>
    </lineage>
</organism>
<feature type="binding site" evidence="7">
    <location>
        <begin position="158"/>
        <end position="165"/>
    </location>
    <ligand>
        <name>ATP</name>
        <dbReference type="ChEBI" id="CHEBI:30616"/>
    </ligand>
</feature>
<evidence type="ECO:0000313" key="15">
    <source>
        <dbReference type="Proteomes" id="UP000694388"/>
    </source>
</evidence>
<dbReference type="Pfam" id="PF21989">
    <property type="entry name" value="RA_2"/>
    <property type="match status" value="1"/>
</dbReference>
<keyword evidence="4 7" id="KW-0518">Myosin</keyword>
<dbReference type="InterPro" id="IPR001849">
    <property type="entry name" value="PH_domain"/>
</dbReference>
<dbReference type="InterPro" id="IPR011993">
    <property type="entry name" value="PH-like_dom_sf"/>
</dbReference>
<dbReference type="InterPro" id="IPR027417">
    <property type="entry name" value="P-loop_NTPase"/>
</dbReference>
<dbReference type="Gene3D" id="1.20.58.530">
    <property type="match status" value="1"/>
</dbReference>
<comment type="similarity">
    <text evidence="1 7">Belongs to the TRAFAC class myosin-kinesin ATPase superfamily. Myosin family.</text>
</comment>
<protein>
    <submittedName>
        <fullName evidence="14">Myosin X</fullName>
    </submittedName>
</protein>
<feature type="domain" description="FERM" evidence="11">
    <location>
        <begin position="1825"/>
        <end position="2005"/>
    </location>
</feature>
<dbReference type="InterPro" id="IPR000048">
    <property type="entry name" value="IQ_motif_EF-hand-BS"/>
</dbReference>
<dbReference type="SMART" id="SM00015">
    <property type="entry name" value="IQ"/>
    <property type="match status" value="3"/>
</dbReference>
<evidence type="ECO:0000256" key="9">
    <source>
        <dbReference type="SAM" id="MobiDB-lite"/>
    </source>
</evidence>
<proteinExistence type="inferred from homology"/>
<keyword evidence="6 7" id="KW-0009">Actin-binding</keyword>
<dbReference type="SMART" id="SM00295">
    <property type="entry name" value="B41"/>
    <property type="match status" value="1"/>
</dbReference>
<dbReference type="SUPFAM" id="SSF50729">
    <property type="entry name" value="PH domain-like"/>
    <property type="match status" value="4"/>
</dbReference>
<dbReference type="PANTHER" id="PTHR46049:SF3">
    <property type="entry name" value="MYOSIN VIIA"/>
    <property type="match status" value="1"/>
</dbReference>
<dbReference type="PROSITE" id="PS50057">
    <property type="entry name" value="FERM_3"/>
    <property type="match status" value="1"/>
</dbReference>
<dbReference type="Pfam" id="PF00169">
    <property type="entry name" value="PH"/>
    <property type="match status" value="1"/>
</dbReference>